<dbReference type="EMBL" id="CAEZWT010000002">
    <property type="protein sequence ID" value="CAB4656454.1"/>
    <property type="molecule type" value="Genomic_DNA"/>
</dbReference>
<dbReference type="Pfam" id="PF03824">
    <property type="entry name" value="NicO"/>
    <property type="match status" value="1"/>
</dbReference>
<evidence type="ECO:0000256" key="3">
    <source>
        <dbReference type="ARBA" id="ARBA00022448"/>
    </source>
</evidence>
<dbReference type="EMBL" id="CAFBLE010000004">
    <property type="protein sequence ID" value="CAB4864141.1"/>
    <property type="molecule type" value="Genomic_DNA"/>
</dbReference>
<dbReference type="InterPro" id="IPR004688">
    <property type="entry name" value="Ni/Co_transpt"/>
</dbReference>
<accession>A0A6J7TZC2</accession>
<feature type="transmembrane region" description="Helical" evidence="8">
    <location>
        <begin position="116"/>
        <end position="140"/>
    </location>
</feature>
<evidence type="ECO:0000313" key="9">
    <source>
        <dbReference type="EMBL" id="CAB4656454.1"/>
    </source>
</evidence>
<name>A0A6J7TZC2_9ZZZZ</name>
<organism evidence="13">
    <name type="scientific">freshwater metagenome</name>
    <dbReference type="NCBI Taxonomy" id="449393"/>
    <lineage>
        <taxon>unclassified sequences</taxon>
        <taxon>metagenomes</taxon>
        <taxon>ecological metagenomes</taxon>
    </lineage>
</organism>
<evidence type="ECO:0000256" key="7">
    <source>
        <dbReference type="ARBA" id="ARBA00023136"/>
    </source>
</evidence>
<comment type="subcellular location">
    <subcellularLocation>
        <location evidence="1">Endomembrane system</location>
        <topology evidence="1">Multi-pass membrane protein</topology>
    </subcellularLocation>
</comment>
<feature type="transmembrane region" description="Helical" evidence="8">
    <location>
        <begin position="411"/>
        <end position="435"/>
    </location>
</feature>
<feature type="transmembrane region" description="Helical" evidence="8">
    <location>
        <begin position="342"/>
        <end position="371"/>
    </location>
</feature>
<evidence type="ECO:0000313" key="11">
    <source>
        <dbReference type="EMBL" id="CAB4864141.1"/>
    </source>
</evidence>
<comment type="similarity">
    <text evidence="2">Belongs to the NiCoT transporter (TC 2.A.52) family.</text>
</comment>
<gene>
    <name evidence="9" type="ORF">UFOPK2289_00146</name>
    <name evidence="10" type="ORF">UFOPK2822_00203</name>
    <name evidence="11" type="ORF">UFOPK3346_00645</name>
    <name evidence="12" type="ORF">UFOPK3670_00674</name>
    <name evidence="13" type="ORF">UFOPK4308_00740</name>
</gene>
<dbReference type="EMBL" id="CAFBMV010000004">
    <property type="protein sequence ID" value="CAB4921185.1"/>
    <property type="molecule type" value="Genomic_DNA"/>
</dbReference>
<feature type="transmembrane region" description="Helical" evidence="8">
    <location>
        <begin position="297"/>
        <end position="322"/>
    </location>
</feature>
<feature type="transmembrane region" description="Helical" evidence="8">
    <location>
        <begin position="530"/>
        <end position="550"/>
    </location>
</feature>
<protein>
    <submittedName>
        <fullName evidence="13">Unannotated protein</fullName>
    </submittedName>
</protein>
<feature type="transmembrane region" description="Helical" evidence="8">
    <location>
        <begin position="223"/>
        <end position="244"/>
    </location>
</feature>
<keyword evidence="5 8" id="KW-0812">Transmembrane</keyword>
<dbReference type="GO" id="GO:0005886">
    <property type="term" value="C:plasma membrane"/>
    <property type="evidence" value="ECO:0007669"/>
    <property type="project" value="InterPro"/>
</dbReference>
<evidence type="ECO:0000256" key="5">
    <source>
        <dbReference type="ARBA" id="ARBA00022692"/>
    </source>
</evidence>
<dbReference type="PANTHER" id="PTHR31611:SF0">
    <property type="entry name" value="HIGH-AFFINITY NICKEL TRANSPORT PROTEIN NIC1"/>
    <property type="match status" value="1"/>
</dbReference>
<evidence type="ECO:0000313" key="12">
    <source>
        <dbReference type="EMBL" id="CAB4921185.1"/>
    </source>
</evidence>
<keyword evidence="4" id="KW-0533">Nickel</keyword>
<reference evidence="13" key="1">
    <citation type="submission" date="2020-05" db="EMBL/GenBank/DDBJ databases">
        <authorList>
            <person name="Chiriac C."/>
            <person name="Salcher M."/>
            <person name="Ghai R."/>
            <person name="Kavagutti S V."/>
        </authorList>
    </citation>
    <scope>NUCLEOTIDE SEQUENCE</scope>
</reference>
<evidence type="ECO:0000256" key="6">
    <source>
        <dbReference type="ARBA" id="ARBA00022989"/>
    </source>
</evidence>
<keyword evidence="7 8" id="KW-0472">Membrane</keyword>
<feature type="transmembrane region" description="Helical" evidence="8">
    <location>
        <begin position="42"/>
        <end position="61"/>
    </location>
</feature>
<evidence type="ECO:0000256" key="8">
    <source>
        <dbReference type="SAM" id="Phobius"/>
    </source>
</evidence>
<dbReference type="EMBL" id="CAEZZC010000002">
    <property type="protein sequence ID" value="CAB4741247.1"/>
    <property type="molecule type" value="Genomic_DNA"/>
</dbReference>
<dbReference type="PANTHER" id="PTHR31611">
    <property type="entry name" value="HIGH-AFFINITY NICKEL TRANSPORT PROTEIN NIC1"/>
    <property type="match status" value="1"/>
</dbReference>
<feature type="transmembrane region" description="Helical" evidence="8">
    <location>
        <begin position="441"/>
        <end position="463"/>
    </location>
</feature>
<dbReference type="GO" id="GO:0012505">
    <property type="term" value="C:endomembrane system"/>
    <property type="evidence" value="ECO:0007669"/>
    <property type="project" value="UniProtKB-SubCell"/>
</dbReference>
<dbReference type="AlphaFoldDB" id="A0A6J7TZC2"/>
<sequence length="593" mass="64901">MALASRSLLLVGTIDVLTATFRPLNTRLHSIATPLADIWPTIATAGVIIDGVILIALSFSLNRRSHTGYLITQIALTLNIPLHLITGHLLFLLSVIPITFLLHIRHEFYAEAHTKILTRASIVFSQILALSVGIGIFLILAPERLFGGEVTAQQVMRTVLNGLFGNPDSCLRLISSGQSQRAPLCFILANHSHLGRAMNLVAQVNPPRTPLRDRLNPDEWRRLYAMFGFIALLHVSGALLMWAATSGNYKLADGSLFGWGTAALAYTLGMRHAFDADHISAIDNTTRKLMSEGKRPLAVGFFFSLGHSSVVAALAILLNFGIKALGVQLNDKNSSLHHYTGLIGITVSGTFLMLIAILNLVILISIVRVFVAMRKGMYSEEELEKHLNSRGLLMRFFGPIARRIDASWKMYPLGILFGLGFDTATEIGLLVLAGSSVIAGLPWWAILSLPLFFAGGMSLLDTIDGSFMNFAYGWAFSKPVRKVYYNIVITSLSVAVALFVGGLELLQVLAKQLELTGGFWNYAASFNLNSAGYIIVATFAVVWIIALLLWRYGKIEERWHDKAHAAQLSRGENTDHAKAGIELGPIRGAFKLD</sequence>
<feature type="transmembrane region" description="Helical" evidence="8">
    <location>
        <begin position="483"/>
        <end position="510"/>
    </location>
</feature>
<feature type="transmembrane region" description="Helical" evidence="8">
    <location>
        <begin position="82"/>
        <end position="104"/>
    </location>
</feature>
<dbReference type="EMBL" id="CAFBQL010000004">
    <property type="protein sequence ID" value="CAB5057398.1"/>
    <property type="molecule type" value="Genomic_DNA"/>
</dbReference>
<evidence type="ECO:0000313" key="13">
    <source>
        <dbReference type="EMBL" id="CAB5057398.1"/>
    </source>
</evidence>
<dbReference type="NCBIfam" id="TIGR00802">
    <property type="entry name" value="nico"/>
    <property type="match status" value="1"/>
</dbReference>
<proteinExistence type="inferred from homology"/>
<evidence type="ECO:0000256" key="2">
    <source>
        <dbReference type="ARBA" id="ARBA00010892"/>
    </source>
</evidence>
<evidence type="ECO:0000313" key="10">
    <source>
        <dbReference type="EMBL" id="CAB4741247.1"/>
    </source>
</evidence>
<keyword evidence="6 8" id="KW-1133">Transmembrane helix</keyword>
<dbReference type="InterPro" id="IPR011541">
    <property type="entry name" value="Ni/Co_transpt_high_affinity"/>
</dbReference>
<evidence type="ECO:0000256" key="4">
    <source>
        <dbReference type="ARBA" id="ARBA00022596"/>
    </source>
</evidence>
<keyword evidence="3" id="KW-0813">Transport</keyword>
<evidence type="ECO:0000256" key="1">
    <source>
        <dbReference type="ARBA" id="ARBA00004127"/>
    </source>
</evidence>
<dbReference type="GO" id="GO:0015099">
    <property type="term" value="F:nickel cation transmembrane transporter activity"/>
    <property type="evidence" value="ECO:0007669"/>
    <property type="project" value="InterPro"/>
</dbReference>
<feature type="transmembrane region" description="Helical" evidence="8">
    <location>
        <begin position="256"/>
        <end position="274"/>
    </location>
</feature>